<dbReference type="AlphaFoldDB" id="A0A8I0A661"/>
<proteinExistence type="predicted"/>
<gene>
    <name evidence="2" type="ORF">H8R92_07315</name>
</gene>
<dbReference type="GO" id="GO:0004519">
    <property type="term" value="F:endonuclease activity"/>
    <property type="evidence" value="ECO:0007669"/>
    <property type="project" value="UniProtKB-KW"/>
</dbReference>
<dbReference type="InterPro" id="IPR012296">
    <property type="entry name" value="Nuclease_put_TT1808"/>
</dbReference>
<dbReference type="SUPFAM" id="SSF52980">
    <property type="entry name" value="Restriction endonuclease-like"/>
    <property type="match status" value="1"/>
</dbReference>
<reference evidence="2" key="1">
    <citation type="submission" date="2020-08" db="EMBL/GenBank/DDBJ databases">
        <title>Genome public.</title>
        <authorList>
            <person name="Liu C."/>
            <person name="Sun Q."/>
        </authorList>
    </citation>
    <scope>NUCLEOTIDE SEQUENCE</scope>
    <source>
        <strain evidence="2">NSJ-42</strain>
    </source>
</reference>
<keyword evidence="2" id="KW-0540">Nuclease</keyword>
<comment type="caution">
    <text evidence="2">The sequence shown here is derived from an EMBL/GenBank/DDBJ whole genome shotgun (WGS) entry which is preliminary data.</text>
</comment>
<keyword evidence="2" id="KW-0378">Hydrolase</keyword>
<keyword evidence="3" id="KW-1185">Reference proteome</keyword>
<dbReference type="Gene3D" id="3.90.1570.10">
    <property type="entry name" value="tt1808, chain A"/>
    <property type="match status" value="1"/>
</dbReference>
<evidence type="ECO:0000313" key="3">
    <source>
        <dbReference type="Proteomes" id="UP000662088"/>
    </source>
</evidence>
<dbReference type="InterPro" id="IPR008538">
    <property type="entry name" value="Uma2"/>
</dbReference>
<name>A0A8I0A661_9CLOT</name>
<dbReference type="RefSeq" id="WP_186835111.1">
    <property type="nucleotide sequence ID" value="NZ_JACOOQ010000010.1"/>
</dbReference>
<feature type="domain" description="Putative restriction endonuclease" evidence="1">
    <location>
        <begin position="12"/>
        <end position="168"/>
    </location>
</feature>
<sequence>MAIRNYDYISYEQYLNYSKNNKSEYINGEIYMMSPTHPIHNKVQNELYFHLRSNLKDCSKCDVYTSDIAVKFENKNEVYQFEPDVMVVCDNKFDGAIYKGIPNLVIEVLSTATYDRDLGIKLKIYEQFGVNEYWVVDINKKTITVYSDNINGKYTTIKIYSNDMILPIENLQIKTNEIFNV</sequence>
<dbReference type="EMBL" id="JACOOQ010000010">
    <property type="protein sequence ID" value="MBC5640244.1"/>
    <property type="molecule type" value="Genomic_DNA"/>
</dbReference>
<keyword evidence="2" id="KW-0255">Endonuclease</keyword>
<organism evidence="2 3">
    <name type="scientific">Clostridium lentum</name>
    <dbReference type="NCBI Taxonomy" id="2763037"/>
    <lineage>
        <taxon>Bacteria</taxon>
        <taxon>Bacillati</taxon>
        <taxon>Bacillota</taxon>
        <taxon>Clostridia</taxon>
        <taxon>Eubacteriales</taxon>
        <taxon>Clostridiaceae</taxon>
        <taxon>Clostridium</taxon>
    </lineage>
</organism>
<dbReference type="PANTHER" id="PTHR36558:SF1">
    <property type="entry name" value="RESTRICTION ENDONUCLEASE DOMAIN-CONTAINING PROTEIN-RELATED"/>
    <property type="match status" value="1"/>
</dbReference>
<evidence type="ECO:0000259" key="1">
    <source>
        <dbReference type="Pfam" id="PF05685"/>
    </source>
</evidence>
<dbReference type="Proteomes" id="UP000662088">
    <property type="component" value="Unassembled WGS sequence"/>
</dbReference>
<dbReference type="Pfam" id="PF05685">
    <property type="entry name" value="Uma2"/>
    <property type="match status" value="1"/>
</dbReference>
<protein>
    <submittedName>
        <fullName evidence="2">Uma2 family endonuclease</fullName>
    </submittedName>
</protein>
<dbReference type="PANTHER" id="PTHR36558">
    <property type="entry name" value="GLR1098 PROTEIN"/>
    <property type="match status" value="1"/>
</dbReference>
<evidence type="ECO:0000313" key="2">
    <source>
        <dbReference type="EMBL" id="MBC5640244.1"/>
    </source>
</evidence>
<dbReference type="CDD" id="cd06260">
    <property type="entry name" value="DUF820-like"/>
    <property type="match status" value="1"/>
</dbReference>
<accession>A0A8I0A661</accession>
<dbReference type="InterPro" id="IPR011335">
    <property type="entry name" value="Restrct_endonuc-II-like"/>
</dbReference>